<keyword evidence="2" id="KW-0732">Signal</keyword>
<evidence type="ECO:0000256" key="2">
    <source>
        <dbReference type="SAM" id="SignalP"/>
    </source>
</evidence>
<evidence type="ECO:0000313" key="4">
    <source>
        <dbReference type="WBParaSite" id="Pan_g10250.t1"/>
    </source>
</evidence>
<dbReference type="PANTHER" id="PTHR21523:SF44">
    <property type="entry name" value="MLT-TEN (MLT-10) RELATED"/>
    <property type="match status" value="1"/>
</dbReference>
<keyword evidence="1" id="KW-0472">Membrane</keyword>
<reference evidence="3" key="1">
    <citation type="journal article" date="2013" name="Genetics">
        <title>The draft genome and transcriptome of Panagrellus redivivus are shaped by the harsh demands of a free-living lifestyle.</title>
        <authorList>
            <person name="Srinivasan J."/>
            <person name="Dillman A.R."/>
            <person name="Macchietto M.G."/>
            <person name="Heikkinen L."/>
            <person name="Lakso M."/>
            <person name="Fracchia K.M."/>
            <person name="Antoshechkin I."/>
            <person name="Mortazavi A."/>
            <person name="Wong G."/>
            <person name="Sternberg P.W."/>
        </authorList>
    </citation>
    <scope>NUCLEOTIDE SEQUENCE [LARGE SCALE GENOMIC DNA]</scope>
    <source>
        <strain evidence="3">MT8872</strain>
    </source>
</reference>
<proteinExistence type="predicted"/>
<feature type="transmembrane region" description="Helical" evidence="1">
    <location>
        <begin position="492"/>
        <end position="516"/>
    </location>
</feature>
<keyword evidence="1" id="KW-0812">Transmembrane</keyword>
<dbReference type="WBParaSite" id="Pan_g10250.t1">
    <property type="protein sequence ID" value="Pan_g10250.t1"/>
    <property type="gene ID" value="Pan_g10250"/>
</dbReference>
<dbReference type="Pfam" id="PF04870">
    <property type="entry name" value="Moulting_cycle"/>
    <property type="match status" value="1"/>
</dbReference>
<keyword evidence="3" id="KW-1185">Reference proteome</keyword>
<feature type="transmembrane region" description="Helical" evidence="1">
    <location>
        <begin position="555"/>
        <end position="575"/>
    </location>
</feature>
<sequence>MSKLLITLMVAISLLTTLLVSSCTIAVANASHRQPKLSDYDTMRVDDKKHFPVVKNMHLNWYGHSIKALIGQLGQDLYSKLSASQQHSLANCLDRIEDKKDLVLSARCIVKARNNFKNTLKTRVFSKPQRKWYPPPNVPRIELPKLKLKKSRFEKYRLRRFKRSYNDYKTAEIRHRSVKKLDKLAHSSRKSPISKVTDLLSIFVPGGLSHRFNSNPAPSRPSWSATYKKLSDAKTKWKTREESPAAKTYNLRMYDIVLGKERPSLSPKERSSPLSLLPNAMNMLSQLTGQKHPENTDSGNTKWLSPRFAPLMPDRMKSPTEILSPTFFALYDEKNVSETRSIGNVPNLLKTLGVSASDRDSIIDLIMEASGTRKSTEEALSMLDSLDSKGINGPIYAATEKMSDAFKSLESSLTPDQVIERDHKGFTFMERHQMEKLYRDQGIDAASTSFDLDAYANLTKEERMEALWSRVERIALNVSDESFTRSKRQINWLSVLAPVILAPYMFAPVFGFGVLGPVILSPNIFSPLILNPAVLGPYILSPAVAMPFILSPYLLSPYILTPIVMAPFILNPYVLSPNILNPYVLSPLILSPLVLCPDVLSPQVLGGPVLSPSVLSPAVLTESFLMANVLSPSFLS</sequence>
<dbReference type="AlphaFoldDB" id="A0A7E4ULN2"/>
<dbReference type="PANTHER" id="PTHR21523">
    <property type="match status" value="1"/>
</dbReference>
<dbReference type="Proteomes" id="UP000492821">
    <property type="component" value="Unassembled WGS sequence"/>
</dbReference>
<feature type="signal peptide" evidence="2">
    <location>
        <begin position="1"/>
        <end position="30"/>
    </location>
</feature>
<protein>
    <submittedName>
        <fullName evidence="4">TPR_REGION domain-containing protein</fullName>
    </submittedName>
</protein>
<dbReference type="InterPro" id="IPR006954">
    <property type="entry name" value="Mlt-10-like"/>
</dbReference>
<evidence type="ECO:0000313" key="3">
    <source>
        <dbReference type="Proteomes" id="UP000492821"/>
    </source>
</evidence>
<evidence type="ECO:0000256" key="1">
    <source>
        <dbReference type="SAM" id="Phobius"/>
    </source>
</evidence>
<feature type="chain" id="PRO_5028802528" evidence="2">
    <location>
        <begin position="31"/>
        <end position="636"/>
    </location>
</feature>
<feature type="transmembrane region" description="Helical" evidence="1">
    <location>
        <begin position="528"/>
        <end position="549"/>
    </location>
</feature>
<name>A0A7E4ULN2_PANRE</name>
<reference evidence="4" key="2">
    <citation type="submission" date="2020-10" db="UniProtKB">
        <authorList>
            <consortium name="WormBaseParasite"/>
        </authorList>
    </citation>
    <scope>IDENTIFICATION</scope>
</reference>
<keyword evidence="1" id="KW-1133">Transmembrane helix</keyword>
<dbReference type="PROSITE" id="PS51257">
    <property type="entry name" value="PROKAR_LIPOPROTEIN"/>
    <property type="match status" value="1"/>
</dbReference>
<organism evidence="3 4">
    <name type="scientific">Panagrellus redivivus</name>
    <name type="common">Microworm</name>
    <dbReference type="NCBI Taxonomy" id="6233"/>
    <lineage>
        <taxon>Eukaryota</taxon>
        <taxon>Metazoa</taxon>
        <taxon>Ecdysozoa</taxon>
        <taxon>Nematoda</taxon>
        <taxon>Chromadorea</taxon>
        <taxon>Rhabditida</taxon>
        <taxon>Tylenchina</taxon>
        <taxon>Panagrolaimomorpha</taxon>
        <taxon>Panagrolaimoidea</taxon>
        <taxon>Panagrolaimidae</taxon>
        <taxon>Panagrellus</taxon>
    </lineage>
</organism>
<accession>A0A7E4ULN2</accession>